<feature type="compositionally biased region" description="Polar residues" evidence="1">
    <location>
        <begin position="120"/>
        <end position="145"/>
    </location>
</feature>
<evidence type="ECO:0000313" key="3">
    <source>
        <dbReference type="Proteomes" id="UP001150266"/>
    </source>
</evidence>
<keyword evidence="3" id="KW-1185">Reference proteome</keyword>
<organism evidence="2 3">
    <name type="scientific">Lentinula aciculospora</name>
    <dbReference type="NCBI Taxonomy" id="153920"/>
    <lineage>
        <taxon>Eukaryota</taxon>
        <taxon>Fungi</taxon>
        <taxon>Dikarya</taxon>
        <taxon>Basidiomycota</taxon>
        <taxon>Agaricomycotina</taxon>
        <taxon>Agaricomycetes</taxon>
        <taxon>Agaricomycetidae</taxon>
        <taxon>Agaricales</taxon>
        <taxon>Marasmiineae</taxon>
        <taxon>Omphalotaceae</taxon>
        <taxon>Lentinula</taxon>
    </lineage>
</organism>
<feature type="compositionally biased region" description="Low complexity" evidence="1">
    <location>
        <begin position="1"/>
        <end position="13"/>
    </location>
</feature>
<feature type="compositionally biased region" description="Basic and acidic residues" evidence="1">
    <location>
        <begin position="181"/>
        <end position="192"/>
    </location>
</feature>
<dbReference type="OrthoDB" id="3170343at2759"/>
<evidence type="ECO:0000313" key="2">
    <source>
        <dbReference type="EMBL" id="KAJ4475584.1"/>
    </source>
</evidence>
<dbReference type="Proteomes" id="UP001150266">
    <property type="component" value="Unassembled WGS sequence"/>
</dbReference>
<feature type="region of interest" description="Disordered" evidence="1">
    <location>
        <begin position="1"/>
        <end position="192"/>
    </location>
</feature>
<dbReference type="EMBL" id="JAOTPV010000014">
    <property type="protein sequence ID" value="KAJ4475584.1"/>
    <property type="molecule type" value="Genomic_DNA"/>
</dbReference>
<protein>
    <submittedName>
        <fullName evidence="2">Uncharacterized protein</fullName>
    </submittedName>
</protein>
<sequence>MSSFDSDSNNFNNTAHDSQNRRHELNQDSMSPGGMNAGGYDHNLSGRAQFDDSMSAGYDRQTPGRNQFSGGGYNDDSFGTESQTGRGYGGSTGQTGFDDRSYGDTTGTQGYGTGRDFENSRSTGAGNTASAYGTGNDFNSTSQNDESYDSEHTKPSFGDKMKGTAEVAAGKLSKNPGMVERGQERKTEGSNF</sequence>
<dbReference type="AlphaFoldDB" id="A0A9W9DKY5"/>
<name>A0A9W9DKY5_9AGAR</name>
<proteinExistence type="predicted"/>
<reference evidence="2" key="1">
    <citation type="submission" date="2022-08" db="EMBL/GenBank/DDBJ databases">
        <title>A Global Phylogenomic Analysis of the Shiitake Genus Lentinula.</title>
        <authorList>
            <consortium name="DOE Joint Genome Institute"/>
            <person name="Sierra-Patev S."/>
            <person name="Min B."/>
            <person name="Naranjo-Ortiz M."/>
            <person name="Looney B."/>
            <person name="Konkel Z."/>
            <person name="Slot J.C."/>
            <person name="Sakamoto Y."/>
            <person name="Steenwyk J.L."/>
            <person name="Rokas A."/>
            <person name="Carro J."/>
            <person name="Camarero S."/>
            <person name="Ferreira P."/>
            <person name="Molpeceres G."/>
            <person name="Ruiz-Duenas F.J."/>
            <person name="Serrano A."/>
            <person name="Henrissat B."/>
            <person name="Drula E."/>
            <person name="Hughes K.W."/>
            <person name="Mata J.L."/>
            <person name="Ishikawa N.K."/>
            <person name="Vargas-Isla R."/>
            <person name="Ushijima S."/>
            <person name="Smith C.A."/>
            <person name="Ahrendt S."/>
            <person name="Andreopoulos W."/>
            <person name="He G."/>
            <person name="Labutti K."/>
            <person name="Lipzen A."/>
            <person name="Ng V."/>
            <person name="Riley R."/>
            <person name="Sandor L."/>
            <person name="Barry K."/>
            <person name="Martinez A.T."/>
            <person name="Xiao Y."/>
            <person name="Gibbons J.G."/>
            <person name="Terashima K."/>
            <person name="Grigoriev I.V."/>
            <person name="Hibbett D.S."/>
        </authorList>
    </citation>
    <scope>NUCLEOTIDE SEQUENCE</scope>
    <source>
        <strain evidence="2">JLM2183</strain>
    </source>
</reference>
<accession>A0A9W9DKY5</accession>
<feature type="compositionally biased region" description="Basic and acidic residues" evidence="1">
    <location>
        <begin position="149"/>
        <end position="163"/>
    </location>
</feature>
<evidence type="ECO:0000256" key="1">
    <source>
        <dbReference type="SAM" id="MobiDB-lite"/>
    </source>
</evidence>
<gene>
    <name evidence="2" type="ORF">J3R30DRAFT_3405849</name>
</gene>
<comment type="caution">
    <text evidence="2">The sequence shown here is derived from an EMBL/GenBank/DDBJ whole genome shotgun (WGS) entry which is preliminary data.</text>
</comment>